<organism evidence="1 2">
    <name type="scientific">Saccharomyces cerevisiae (strain AWRI1631)</name>
    <name type="common">Baker's yeast</name>
    <dbReference type="NCBI Taxonomy" id="545124"/>
    <lineage>
        <taxon>Eukaryota</taxon>
        <taxon>Fungi</taxon>
        <taxon>Dikarya</taxon>
        <taxon>Ascomycota</taxon>
        <taxon>Saccharomycotina</taxon>
        <taxon>Saccharomycetes</taxon>
        <taxon>Saccharomycetales</taxon>
        <taxon>Saccharomycetaceae</taxon>
        <taxon>Saccharomyces</taxon>
    </lineage>
</organism>
<dbReference type="AlphaFoldDB" id="B5VED3"/>
<dbReference type="Proteomes" id="UP000008988">
    <property type="component" value="Unassembled WGS sequence"/>
</dbReference>
<name>B5VED3_YEAS6</name>
<dbReference type="EMBL" id="ABSV01000150">
    <property type="protein sequence ID" value="EDZ73711.1"/>
    <property type="molecule type" value="Genomic_DNA"/>
</dbReference>
<evidence type="ECO:0000313" key="2">
    <source>
        <dbReference type="Proteomes" id="UP000008988"/>
    </source>
</evidence>
<protein>
    <submittedName>
        <fullName evidence="1">Uncharacterized protein</fullName>
    </submittedName>
</protein>
<evidence type="ECO:0000313" key="1">
    <source>
        <dbReference type="EMBL" id="EDZ73711.1"/>
    </source>
</evidence>
<accession>B5VED3</accession>
<proteinExistence type="predicted"/>
<gene>
    <name evidence="1" type="ORF">AWRI1631_22600</name>
</gene>
<comment type="caution">
    <text evidence="1">The sequence shown here is derived from an EMBL/GenBank/DDBJ whole genome shotgun (WGS) entry which is preliminary data.</text>
</comment>
<sequence>MSGNRRRCDILLPSKNGDSLFSRSSFLPPHLGSPLPTIQRSVSRSKAVTKINAIPVMIEVKPKKTISSNFLFIKISPATMGAIIGPMFGPIMKYAMAFPLCFGGTTSVTVPAPREITELEAKAWKILKTKRAAILTGTAAKSILTINISDNDTIYKNFLPPKSASEPQNNGPTEKTAINTETVAFIVVALTSYSLCSNGKAGIYMFPDIGPKNPIKMIIPKMISL</sequence>
<reference evidence="1 2" key="1">
    <citation type="journal article" date="2008" name="FEMS Yeast Res.">
        <title>Comparative genome analysis of a Saccharomyces cerevisiae wine strain.</title>
        <authorList>
            <person name="Borneman A.R."/>
            <person name="Forgan A.H."/>
            <person name="Pretorius I.S."/>
            <person name="Chambers P.J."/>
        </authorList>
    </citation>
    <scope>NUCLEOTIDE SEQUENCE [LARGE SCALE GENOMIC DNA]</scope>
    <source>
        <strain evidence="1 2">AWRI1631</strain>
    </source>
</reference>